<dbReference type="Proteomes" id="UP001054945">
    <property type="component" value="Unassembled WGS sequence"/>
</dbReference>
<dbReference type="AlphaFoldDB" id="A0AAV4SP49"/>
<name>A0AAV4SP49_CAEEX</name>
<proteinExistence type="predicted"/>
<organism evidence="1 2">
    <name type="scientific">Caerostris extrusa</name>
    <name type="common">Bark spider</name>
    <name type="synonym">Caerostris bankana</name>
    <dbReference type="NCBI Taxonomy" id="172846"/>
    <lineage>
        <taxon>Eukaryota</taxon>
        <taxon>Metazoa</taxon>
        <taxon>Ecdysozoa</taxon>
        <taxon>Arthropoda</taxon>
        <taxon>Chelicerata</taxon>
        <taxon>Arachnida</taxon>
        <taxon>Araneae</taxon>
        <taxon>Araneomorphae</taxon>
        <taxon>Entelegynae</taxon>
        <taxon>Araneoidea</taxon>
        <taxon>Araneidae</taxon>
        <taxon>Caerostris</taxon>
    </lineage>
</organism>
<comment type="caution">
    <text evidence="1">The sequence shown here is derived from an EMBL/GenBank/DDBJ whole genome shotgun (WGS) entry which is preliminary data.</text>
</comment>
<gene>
    <name evidence="1" type="primary">AVEN_217464_1</name>
    <name evidence="1" type="ORF">CEXT_106271</name>
</gene>
<accession>A0AAV4SP49</accession>
<evidence type="ECO:0000313" key="1">
    <source>
        <dbReference type="EMBL" id="GIY36163.1"/>
    </source>
</evidence>
<reference evidence="1 2" key="1">
    <citation type="submission" date="2021-06" db="EMBL/GenBank/DDBJ databases">
        <title>Caerostris extrusa draft genome.</title>
        <authorList>
            <person name="Kono N."/>
            <person name="Arakawa K."/>
        </authorList>
    </citation>
    <scope>NUCLEOTIDE SEQUENCE [LARGE SCALE GENOMIC DNA]</scope>
</reference>
<dbReference type="EMBL" id="BPLR01010017">
    <property type="protein sequence ID" value="GIY36163.1"/>
    <property type="molecule type" value="Genomic_DNA"/>
</dbReference>
<protein>
    <submittedName>
        <fullName evidence="1">MFS_1_like domain-containing protein</fullName>
    </submittedName>
</protein>
<keyword evidence="2" id="KW-1185">Reference proteome</keyword>
<evidence type="ECO:0000313" key="2">
    <source>
        <dbReference type="Proteomes" id="UP001054945"/>
    </source>
</evidence>
<sequence>MITSIAQLVCNTACGVFLDKFGRPVLLSVVTTLIAGSLALCLAFSPPVDEDVIGHEVQTDLYCGITNSTTPGANHMCENAYATEICFNICSEIHEDLKCCEHKLLHQIFQSLKNGTSSDSDFVNDFDWCLDAQKVVLIASDKKFLCNEYHRKTCVVSCVENSYQSQKDDVCLIVHSSCSIFLTFTENVFRFFLIS</sequence>